<organism evidence="12 13">
    <name type="scientific">Porphyromonas gingivalis</name>
    <name type="common">Bacteroides gingivalis</name>
    <dbReference type="NCBI Taxonomy" id="837"/>
    <lineage>
        <taxon>Bacteria</taxon>
        <taxon>Pseudomonadati</taxon>
        <taxon>Bacteroidota</taxon>
        <taxon>Bacteroidia</taxon>
        <taxon>Bacteroidales</taxon>
        <taxon>Porphyromonadaceae</taxon>
        <taxon>Porphyromonas</taxon>
    </lineage>
</organism>
<evidence type="ECO:0000313" key="13">
    <source>
        <dbReference type="Proteomes" id="UP001179540"/>
    </source>
</evidence>
<comment type="similarity">
    <text evidence="2">In the central section; belongs to the CRISPR-associated helicase Cas3 family.</text>
</comment>
<dbReference type="GO" id="GO:0046872">
    <property type="term" value="F:metal ion binding"/>
    <property type="evidence" value="ECO:0007669"/>
    <property type="project" value="UniProtKB-KW"/>
</dbReference>
<dbReference type="InterPro" id="IPR006474">
    <property type="entry name" value="Helicase_Cas3_CRISPR-ass_core"/>
</dbReference>
<dbReference type="InterPro" id="IPR050079">
    <property type="entry name" value="DEAD_box_RNA_helicase"/>
</dbReference>
<comment type="similarity">
    <text evidence="1">In the N-terminal section; belongs to the CRISPR-associated nuclease Cas3-HD family.</text>
</comment>
<protein>
    <submittedName>
        <fullName evidence="12">CRISPR-associated helicase/endonuclease Cas3</fullName>
    </submittedName>
</protein>
<evidence type="ECO:0000256" key="2">
    <source>
        <dbReference type="ARBA" id="ARBA00009046"/>
    </source>
</evidence>
<dbReference type="AlphaFoldDB" id="A0AAE9X5Y7"/>
<evidence type="ECO:0000256" key="4">
    <source>
        <dbReference type="ARBA" id="ARBA00022723"/>
    </source>
</evidence>
<dbReference type="SUPFAM" id="SSF52540">
    <property type="entry name" value="P-loop containing nucleoside triphosphate hydrolases"/>
    <property type="match status" value="1"/>
</dbReference>
<dbReference type="Pfam" id="PF22590">
    <property type="entry name" value="Cas3-like_C_2"/>
    <property type="match status" value="1"/>
</dbReference>
<dbReference type="EMBL" id="CP116613">
    <property type="protein sequence ID" value="WCF98946.1"/>
    <property type="molecule type" value="Genomic_DNA"/>
</dbReference>
<comment type="similarity">
    <text evidence="10">Belongs to the DEAD box helicase family.</text>
</comment>
<dbReference type="GO" id="GO:0003676">
    <property type="term" value="F:nucleic acid binding"/>
    <property type="evidence" value="ECO:0007669"/>
    <property type="project" value="InterPro"/>
</dbReference>
<dbReference type="Pfam" id="PF00270">
    <property type="entry name" value="DEAD"/>
    <property type="match status" value="1"/>
</dbReference>
<dbReference type="InterPro" id="IPR011545">
    <property type="entry name" value="DEAD/DEAH_box_helicase_dom"/>
</dbReference>
<dbReference type="InterPro" id="IPR038257">
    <property type="entry name" value="CRISPR-assoc_Cas3_HD_sf"/>
</dbReference>
<dbReference type="NCBIfam" id="TIGR01596">
    <property type="entry name" value="cas3_HD"/>
    <property type="match status" value="1"/>
</dbReference>
<dbReference type="InterPro" id="IPR054712">
    <property type="entry name" value="Cas3-like_dom"/>
</dbReference>
<proteinExistence type="inferred from homology"/>
<dbReference type="Gene3D" id="1.10.3210.30">
    <property type="match status" value="1"/>
</dbReference>
<dbReference type="GO" id="GO:0051607">
    <property type="term" value="P:defense response to virus"/>
    <property type="evidence" value="ECO:0007669"/>
    <property type="project" value="UniProtKB-KW"/>
</dbReference>
<keyword evidence="8" id="KW-0067">ATP-binding</keyword>
<dbReference type="Proteomes" id="UP001179540">
    <property type="component" value="Chromosome"/>
</dbReference>
<dbReference type="GO" id="GO:0005524">
    <property type="term" value="F:ATP binding"/>
    <property type="evidence" value="ECO:0007669"/>
    <property type="project" value="UniProtKB-KW"/>
</dbReference>
<dbReference type="Pfam" id="PF18019">
    <property type="entry name" value="Cas3_HD"/>
    <property type="match status" value="1"/>
</dbReference>
<dbReference type="Gene3D" id="3.40.50.300">
    <property type="entry name" value="P-loop containing nucleotide triphosphate hydrolases"/>
    <property type="match status" value="2"/>
</dbReference>
<keyword evidence="6" id="KW-0378">Hydrolase</keyword>
<dbReference type="InterPro" id="IPR001650">
    <property type="entry name" value="Helicase_C-like"/>
</dbReference>
<keyword evidence="7" id="KW-0347">Helicase</keyword>
<keyword evidence="3" id="KW-0540">Nuclease</keyword>
<sequence length="706" mass="80093">MSRYEHIFAKSDGTPLLQHLQDVAKAAEVMAQHWGLSTDMARKGAHLHDIGKASPIFQSRLKAEDNLGGDVFRHEIASIFFISLLPDEVDRRAIIEMIAAHHKSICNDSRELGLLDLDENESRCFKLHSKGFEQWSQEALGILHELGWETHPITMDEARSNYQEAVDYCSSLGRNCSQWKGLLMAADHFASGLDGQTEDTLRKLFVTPDLSYYRNRRSELYPLSLLSADDERQHTLVTAPTGAGKTDFLLRRCRGRVFYTLPFQASINAMYDRLKADLRDTDAQIYPLHAASILKLNGGYERILSRHVGASIKVLTPHQIAALAFGLKGYEVTALDIRGCDVILDEIHTYRKETQAMVLKIVEILVALGCRIHIGTATMPTDLYTGLLRLLGGETAVYEVKLPKEVLKGFDRHTIHKAGSMEDVEPVIQKAIEQSQKILMVCNQVKRAQQLYQEVVGKYPAIPTLLIHSRFKRGHRAQLELELKERYNQCQGPCIVVSTQVVEVSLDISFDMMLTECAPIDALIQRFGRINRKRSLETIGQTKPIYVIAPPENEKEALPYELEILQRSYSSLPHCEVLHEADVQQLLDAVYPEVMALDINMHTIFQDGEWVMKELKHNSKSALFKILDINSACCIMESDREEYENGNYINRTPLEIPVPQSIRFKQLVATNCGAHPFVIPDRAYDSKLGLMEEFADSRYYKSFEIF</sequence>
<keyword evidence="5" id="KW-0547">Nucleotide-binding</keyword>
<dbReference type="PANTHER" id="PTHR47959">
    <property type="entry name" value="ATP-DEPENDENT RNA HELICASE RHLE-RELATED"/>
    <property type="match status" value="1"/>
</dbReference>
<evidence type="ECO:0000256" key="9">
    <source>
        <dbReference type="ARBA" id="ARBA00023118"/>
    </source>
</evidence>
<accession>A0AAE9X5Y7</accession>
<keyword evidence="9" id="KW-0051">Antiviral defense</keyword>
<evidence type="ECO:0000256" key="5">
    <source>
        <dbReference type="ARBA" id="ARBA00022741"/>
    </source>
</evidence>
<dbReference type="SMART" id="SM00490">
    <property type="entry name" value="HELICc"/>
    <property type="match status" value="1"/>
</dbReference>
<evidence type="ECO:0000259" key="11">
    <source>
        <dbReference type="PROSITE" id="PS51643"/>
    </source>
</evidence>
<dbReference type="CDD" id="cd09641">
    <property type="entry name" value="Cas3''_I"/>
    <property type="match status" value="1"/>
</dbReference>
<evidence type="ECO:0000256" key="6">
    <source>
        <dbReference type="ARBA" id="ARBA00022801"/>
    </source>
</evidence>
<dbReference type="SUPFAM" id="SSF109604">
    <property type="entry name" value="HD-domain/PDEase-like"/>
    <property type="match status" value="1"/>
</dbReference>
<dbReference type="NCBIfam" id="TIGR01587">
    <property type="entry name" value="cas3_core"/>
    <property type="match status" value="1"/>
</dbReference>
<evidence type="ECO:0000256" key="7">
    <source>
        <dbReference type="ARBA" id="ARBA00022806"/>
    </source>
</evidence>
<gene>
    <name evidence="12" type="ORF">NY149_10715</name>
</gene>
<keyword evidence="4" id="KW-0479">Metal-binding</keyword>
<evidence type="ECO:0000256" key="8">
    <source>
        <dbReference type="ARBA" id="ARBA00022840"/>
    </source>
</evidence>
<dbReference type="RefSeq" id="WP_021662697.1">
    <property type="nucleotide sequence ID" value="NZ_BAABSK010000043.1"/>
</dbReference>
<reference evidence="12" key="1">
    <citation type="submission" date="2023-01" db="EMBL/GenBank/DDBJ databases">
        <title>Phages are important unrecognized players in the ecology of the oral pathogen Porphyromonas gingivalis.</title>
        <authorList>
            <person name="Matrishin C.B."/>
            <person name="Kauffman K.M."/>
        </authorList>
    </citation>
    <scope>NUCLEOTIDE SEQUENCE</scope>
    <source>
        <strain evidence="12">HG1691old</strain>
    </source>
</reference>
<dbReference type="InterPro" id="IPR027417">
    <property type="entry name" value="P-loop_NTPase"/>
</dbReference>
<dbReference type="GO" id="GO:0004518">
    <property type="term" value="F:nuclease activity"/>
    <property type="evidence" value="ECO:0007669"/>
    <property type="project" value="UniProtKB-KW"/>
</dbReference>
<evidence type="ECO:0000256" key="3">
    <source>
        <dbReference type="ARBA" id="ARBA00022722"/>
    </source>
</evidence>
<dbReference type="InterPro" id="IPR006483">
    <property type="entry name" value="CRISPR-assoc_Cas3_HD"/>
</dbReference>
<name>A0AAE9X5Y7_PORGN</name>
<evidence type="ECO:0000256" key="1">
    <source>
        <dbReference type="ARBA" id="ARBA00006847"/>
    </source>
</evidence>
<dbReference type="PANTHER" id="PTHR47959:SF16">
    <property type="entry name" value="CRISPR-ASSOCIATED NUCLEASE_HELICASE CAS3-RELATED"/>
    <property type="match status" value="1"/>
</dbReference>
<dbReference type="GO" id="GO:0016787">
    <property type="term" value="F:hydrolase activity"/>
    <property type="evidence" value="ECO:0007669"/>
    <property type="project" value="UniProtKB-KW"/>
</dbReference>
<evidence type="ECO:0000256" key="10">
    <source>
        <dbReference type="ARBA" id="ARBA00038437"/>
    </source>
</evidence>
<feature type="domain" description="HD Cas3-type" evidence="11">
    <location>
        <begin position="9"/>
        <end position="189"/>
    </location>
</feature>
<dbReference type="GO" id="GO:0005829">
    <property type="term" value="C:cytosol"/>
    <property type="evidence" value="ECO:0007669"/>
    <property type="project" value="TreeGrafter"/>
</dbReference>
<dbReference type="GO" id="GO:0003724">
    <property type="term" value="F:RNA helicase activity"/>
    <property type="evidence" value="ECO:0007669"/>
    <property type="project" value="TreeGrafter"/>
</dbReference>
<evidence type="ECO:0000313" key="12">
    <source>
        <dbReference type="EMBL" id="WCF98946.1"/>
    </source>
</evidence>
<dbReference type="PROSITE" id="PS51643">
    <property type="entry name" value="HD_CAS3"/>
    <property type="match status" value="1"/>
</dbReference>